<dbReference type="InterPro" id="IPR036412">
    <property type="entry name" value="HAD-like_sf"/>
</dbReference>
<dbReference type="SUPFAM" id="SSF56784">
    <property type="entry name" value="HAD-like"/>
    <property type="match status" value="1"/>
</dbReference>
<reference evidence="2" key="1">
    <citation type="submission" date="2021-12" db="EMBL/GenBank/DDBJ databases">
        <title>Black yeast isolated from Biological Soil Crust.</title>
        <authorList>
            <person name="Kurbessoian T."/>
        </authorList>
    </citation>
    <scope>NUCLEOTIDE SEQUENCE</scope>
    <source>
        <strain evidence="2">CCFEE 5208</strain>
    </source>
</reference>
<evidence type="ECO:0000256" key="1">
    <source>
        <dbReference type="SAM" id="MobiDB-lite"/>
    </source>
</evidence>
<organism evidence="2 3">
    <name type="scientific">Friedmanniomyces endolithicus</name>
    <dbReference type="NCBI Taxonomy" id="329885"/>
    <lineage>
        <taxon>Eukaryota</taxon>
        <taxon>Fungi</taxon>
        <taxon>Dikarya</taxon>
        <taxon>Ascomycota</taxon>
        <taxon>Pezizomycotina</taxon>
        <taxon>Dothideomycetes</taxon>
        <taxon>Dothideomycetidae</taxon>
        <taxon>Mycosphaerellales</taxon>
        <taxon>Teratosphaeriaceae</taxon>
        <taxon>Friedmanniomyces</taxon>
    </lineage>
</organism>
<dbReference type="EMBL" id="JASUXU010000026">
    <property type="protein sequence ID" value="KAK0320285.1"/>
    <property type="molecule type" value="Genomic_DNA"/>
</dbReference>
<feature type="region of interest" description="Disordered" evidence="1">
    <location>
        <begin position="1"/>
        <end position="29"/>
    </location>
</feature>
<dbReference type="AlphaFoldDB" id="A0AAN6J8G0"/>
<accession>A0AAN6J8G0</accession>
<name>A0AAN6J8G0_9PEZI</name>
<dbReference type="Gene3D" id="1.10.260.80">
    <property type="match status" value="1"/>
</dbReference>
<protein>
    <submittedName>
        <fullName evidence="2">Uncharacterized protein</fullName>
    </submittedName>
</protein>
<proteinExistence type="predicted"/>
<comment type="caution">
    <text evidence="2">The sequence shown here is derived from an EMBL/GenBank/DDBJ whole genome shotgun (WGS) entry which is preliminary data.</text>
</comment>
<evidence type="ECO:0000313" key="2">
    <source>
        <dbReference type="EMBL" id="KAK0320285.1"/>
    </source>
</evidence>
<sequence>MGSTLGHTRSRHHFAPLGSKGSGQHLDGGDNMQLKGIVFDMVIQSPLHPHSGLTNGEQEGEPQNYMFGQMRQAVGIPKEIDILDHIHSLSSSQQEEAFAKIQAIERDAMAKQVPQPGLVTLMEYLDERGILKAICTRNFERVSTISRVTGTAS</sequence>
<evidence type="ECO:0000313" key="3">
    <source>
        <dbReference type="Proteomes" id="UP001168146"/>
    </source>
</evidence>
<gene>
    <name evidence="2" type="ORF">LTR82_008802</name>
</gene>
<dbReference type="Proteomes" id="UP001168146">
    <property type="component" value="Unassembled WGS sequence"/>
</dbReference>